<name>A4S3N0_OSTLU</name>
<reference evidence="2 3" key="1">
    <citation type="journal article" date="2007" name="Proc. Natl. Acad. Sci. U.S.A.">
        <title>The tiny eukaryote Ostreococcus provides genomic insights into the paradox of plankton speciation.</title>
        <authorList>
            <person name="Palenik B."/>
            <person name="Grimwood J."/>
            <person name="Aerts A."/>
            <person name="Rouze P."/>
            <person name="Salamov A."/>
            <person name="Putnam N."/>
            <person name="Dupont C."/>
            <person name="Jorgensen R."/>
            <person name="Derelle E."/>
            <person name="Rombauts S."/>
            <person name="Zhou K."/>
            <person name="Otillar R."/>
            <person name="Merchant S.S."/>
            <person name="Podell S."/>
            <person name="Gaasterland T."/>
            <person name="Napoli C."/>
            <person name="Gendler K."/>
            <person name="Manuell A."/>
            <person name="Tai V."/>
            <person name="Vallon O."/>
            <person name="Piganeau G."/>
            <person name="Jancek S."/>
            <person name="Heijde M."/>
            <person name="Jabbari K."/>
            <person name="Bowler C."/>
            <person name="Lohr M."/>
            <person name="Robbens S."/>
            <person name="Werner G."/>
            <person name="Dubchak I."/>
            <person name="Pazour G.J."/>
            <person name="Ren Q."/>
            <person name="Paulsen I."/>
            <person name="Delwiche C."/>
            <person name="Schmutz J."/>
            <person name="Rokhsar D."/>
            <person name="Van de Peer Y."/>
            <person name="Moreau H."/>
            <person name="Grigoriev I.V."/>
        </authorList>
    </citation>
    <scope>NUCLEOTIDE SEQUENCE [LARGE SCALE GENOMIC DNA]</scope>
    <source>
        <strain evidence="2 3">CCE9901</strain>
    </source>
</reference>
<dbReference type="HOGENOM" id="CLU_2999856_0_0_1"/>
<feature type="compositionally biased region" description="Basic and acidic residues" evidence="1">
    <location>
        <begin position="36"/>
        <end position="49"/>
    </location>
</feature>
<evidence type="ECO:0000313" key="2">
    <source>
        <dbReference type="EMBL" id="ABO98244.1"/>
    </source>
</evidence>
<accession>A4S3N0</accession>
<gene>
    <name evidence="2" type="ORF">OSTLU_26110</name>
</gene>
<dbReference type="STRING" id="436017.A4S3N0"/>
<dbReference type="GeneID" id="5004074"/>
<sequence>MVSTTLPKSNESGANAEIGRVHGWINAPVNAWLKEDRREPGDGNRERFWKTGRVNAK</sequence>
<organism evidence="2 3">
    <name type="scientific">Ostreococcus lucimarinus (strain CCE9901)</name>
    <dbReference type="NCBI Taxonomy" id="436017"/>
    <lineage>
        <taxon>Eukaryota</taxon>
        <taxon>Viridiplantae</taxon>
        <taxon>Chlorophyta</taxon>
        <taxon>Mamiellophyceae</taxon>
        <taxon>Mamiellales</taxon>
        <taxon>Bathycoccaceae</taxon>
        <taxon>Ostreococcus</taxon>
    </lineage>
</organism>
<evidence type="ECO:0000313" key="3">
    <source>
        <dbReference type="Proteomes" id="UP000001568"/>
    </source>
</evidence>
<dbReference type="Proteomes" id="UP000001568">
    <property type="component" value="Chromosome 10"/>
</dbReference>
<keyword evidence="3" id="KW-1185">Reference proteome</keyword>
<dbReference type="Gramene" id="ABO98244">
    <property type="protein sequence ID" value="ABO98244"/>
    <property type="gene ID" value="OSTLU_26110"/>
</dbReference>
<dbReference type="OrthoDB" id="10499561at2759"/>
<feature type="region of interest" description="Disordered" evidence="1">
    <location>
        <begin position="36"/>
        <end position="57"/>
    </location>
</feature>
<protein>
    <submittedName>
        <fullName evidence="2">Uncharacterized protein</fullName>
    </submittedName>
</protein>
<evidence type="ECO:0000256" key="1">
    <source>
        <dbReference type="SAM" id="MobiDB-lite"/>
    </source>
</evidence>
<proteinExistence type="predicted"/>
<dbReference type="RefSeq" id="XP_001419951.1">
    <property type="nucleotide sequence ID" value="XM_001419914.1"/>
</dbReference>
<dbReference type="AlphaFoldDB" id="A4S3N0"/>
<dbReference type="KEGG" id="olu:OSTLU_26110"/>
<dbReference type="EMBL" id="CP000590">
    <property type="protein sequence ID" value="ABO98244.1"/>
    <property type="molecule type" value="Genomic_DNA"/>
</dbReference>